<reference evidence="2 3" key="1">
    <citation type="submission" date="2018-08" db="EMBL/GenBank/DDBJ databases">
        <title>A genome reference for cultivated species of the human gut microbiota.</title>
        <authorList>
            <person name="Zou Y."/>
            <person name="Xue W."/>
            <person name="Luo G."/>
        </authorList>
    </citation>
    <scope>NUCLEOTIDE SEQUENCE [LARGE SCALE GENOMIC DNA]</scope>
    <source>
        <strain evidence="2 3">AF32-8AC</strain>
    </source>
</reference>
<accession>A0A3E2U5Y7</accession>
<comment type="caution">
    <text evidence="2">The sequence shown here is derived from an EMBL/GenBank/DDBJ whole genome shotgun (WGS) entry which is preliminary data.</text>
</comment>
<protein>
    <submittedName>
        <fullName evidence="2">Uncharacterized protein</fullName>
    </submittedName>
</protein>
<dbReference type="EMBL" id="QVER01000007">
    <property type="protein sequence ID" value="RGB91616.1"/>
    <property type="molecule type" value="Genomic_DNA"/>
</dbReference>
<organism evidence="2 3">
    <name type="scientific">Faecalibacterium prausnitzii</name>
    <dbReference type="NCBI Taxonomy" id="853"/>
    <lineage>
        <taxon>Bacteria</taxon>
        <taxon>Bacillati</taxon>
        <taxon>Bacillota</taxon>
        <taxon>Clostridia</taxon>
        <taxon>Eubacteriales</taxon>
        <taxon>Oscillospiraceae</taxon>
        <taxon>Faecalibacterium</taxon>
    </lineage>
</organism>
<sequence>MLLRSRLYALAERKVLRKRNTIGEAVNRRSLKNAFSEAASIFGLRLLLRGLKGASSPFLATATTAACGGNREELLGPRSAGHECRPRHEVDAGYRNPSNPARRNRWRFSGSLLARKRELSLSARALQPAPQAQKS</sequence>
<dbReference type="AlphaFoldDB" id="A0A3E2U5Y7"/>
<feature type="region of interest" description="Disordered" evidence="1">
    <location>
        <begin position="77"/>
        <end position="102"/>
    </location>
</feature>
<dbReference type="Proteomes" id="UP000260991">
    <property type="component" value="Unassembled WGS sequence"/>
</dbReference>
<name>A0A3E2U5Y7_9FIRM</name>
<feature type="compositionally biased region" description="Basic and acidic residues" evidence="1">
    <location>
        <begin position="77"/>
        <end position="92"/>
    </location>
</feature>
<evidence type="ECO:0000313" key="3">
    <source>
        <dbReference type="Proteomes" id="UP000260991"/>
    </source>
</evidence>
<evidence type="ECO:0000256" key="1">
    <source>
        <dbReference type="SAM" id="MobiDB-lite"/>
    </source>
</evidence>
<evidence type="ECO:0000313" key="2">
    <source>
        <dbReference type="EMBL" id="RGB91616.1"/>
    </source>
</evidence>
<proteinExistence type="predicted"/>
<gene>
    <name evidence="2" type="ORF">DWZ46_07480</name>
</gene>